<organism evidence="3 4">
    <name type="scientific">Polyplosphaeria fusca</name>
    <dbReference type="NCBI Taxonomy" id="682080"/>
    <lineage>
        <taxon>Eukaryota</taxon>
        <taxon>Fungi</taxon>
        <taxon>Dikarya</taxon>
        <taxon>Ascomycota</taxon>
        <taxon>Pezizomycotina</taxon>
        <taxon>Dothideomycetes</taxon>
        <taxon>Pleosporomycetidae</taxon>
        <taxon>Pleosporales</taxon>
        <taxon>Tetraplosphaeriaceae</taxon>
        <taxon>Polyplosphaeria</taxon>
    </lineage>
</organism>
<dbReference type="Pfam" id="PF26640">
    <property type="entry name" value="DUF8212"/>
    <property type="match status" value="1"/>
</dbReference>
<protein>
    <submittedName>
        <fullName evidence="3">HET-domain-containing protein</fullName>
    </submittedName>
</protein>
<dbReference type="PANTHER" id="PTHR10622">
    <property type="entry name" value="HET DOMAIN-CONTAINING PROTEIN"/>
    <property type="match status" value="1"/>
</dbReference>
<proteinExistence type="predicted"/>
<evidence type="ECO:0000259" key="1">
    <source>
        <dbReference type="Pfam" id="PF06985"/>
    </source>
</evidence>
<dbReference type="AlphaFoldDB" id="A0A9P4QSI9"/>
<dbReference type="Proteomes" id="UP000799444">
    <property type="component" value="Unassembled WGS sequence"/>
</dbReference>
<evidence type="ECO:0000313" key="4">
    <source>
        <dbReference type="Proteomes" id="UP000799444"/>
    </source>
</evidence>
<name>A0A9P4QSI9_9PLEO</name>
<accession>A0A9P4QSI9</accession>
<gene>
    <name evidence="3" type="ORF">EJ04DRAFT_537498</name>
</gene>
<comment type="caution">
    <text evidence="3">The sequence shown here is derived from an EMBL/GenBank/DDBJ whole genome shotgun (WGS) entry which is preliminary data.</text>
</comment>
<feature type="domain" description="Heterokaryon incompatibility" evidence="1">
    <location>
        <begin position="11"/>
        <end position="94"/>
    </location>
</feature>
<feature type="domain" description="DUF8212" evidence="2">
    <location>
        <begin position="215"/>
        <end position="244"/>
    </location>
</feature>
<sequence length="250" mass="29121">MNESARASLPYAILSHTWEAEEYLYEDVRNGTGKDKRGYHKVKKFCELARSNEYRYGWLDTCCIDKSSSAELSEAINSMFNWYQQSAICYVYLDIDCRPNTLPDEWQLMRARWISRGWTLQELIAPGRVAFYTRSWVPCGDRQTLSLPLSKSTGISLDVLDRTSVQPLMLSSYSIANRMSWAAKRETTRPEDIAYCLLGLFDIHLPLLYGEGQAKAFRRLQEEIIRHSMDLSFLAWGDWDKHRQLPSKRH</sequence>
<evidence type="ECO:0000259" key="2">
    <source>
        <dbReference type="Pfam" id="PF26640"/>
    </source>
</evidence>
<reference evidence="3" key="1">
    <citation type="journal article" date="2020" name="Stud. Mycol.">
        <title>101 Dothideomycetes genomes: a test case for predicting lifestyles and emergence of pathogens.</title>
        <authorList>
            <person name="Haridas S."/>
            <person name="Albert R."/>
            <person name="Binder M."/>
            <person name="Bloem J."/>
            <person name="Labutti K."/>
            <person name="Salamov A."/>
            <person name="Andreopoulos B."/>
            <person name="Baker S."/>
            <person name="Barry K."/>
            <person name="Bills G."/>
            <person name="Bluhm B."/>
            <person name="Cannon C."/>
            <person name="Castanera R."/>
            <person name="Culley D."/>
            <person name="Daum C."/>
            <person name="Ezra D."/>
            <person name="Gonzalez J."/>
            <person name="Henrissat B."/>
            <person name="Kuo A."/>
            <person name="Liang C."/>
            <person name="Lipzen A."/>
            <person name="Lutzoni F."/>
            <person name="Magnuson J."/>
            <person name="Mondo S."/>
            <person name="Nolan M."/>
            <person name="Ohm R."/>
            <person name="Pangilinan J."/>
            <person name="Park H.-J."/>
            <person name="Ramirez L."/>
            <person name="Alfaro M."/>
            <person name="Sun H."/>
            <person name="Tritt A."/>
            <person name="Yoshinaga Y."/>
            <person name="Zwiers L.-H."/>
            <person name="Turgeon B."/>
            <person name="Goodwin S."/>
            <person name="Spatafora J."/>
            <person name="Crous P."/>
            <person name="Grigoriev I."/>
        </authorList>
    </citation>
    <scope>NUCLEOTIDE SEQUENCE</scope>
    <source>
        <strain evidence="3">CBS 125425</strain>
    </source>
</reference>
<dbReference type="InterPro" id="IPR010730">
    <property type="entry name" value="HET"/>
</dbReference>
<dbReference type="EMBL" id="ML996227">
    <property type="protein sequence ID" value="KAF2730072.1"/>
    <property type="molecule type" value="Genomic_DNA"/>
</dbReference>
<dbReference type="OrthoDB" id="20872at2759"/>
<dbReference type="InterPro" id="IPR058525">
    <property type="entry name" value="DUF8212"/>
</dbReference>
<evidence type="ECO:0000313" key="3">
    <source>
        <dbReference type="EMBL" id="KAF2730072.1"/>
    </source>
</evidence>
<dbReference type="Pfam" id="PF06985">
    <property type="entry name" value="HET"/>
    <property type="match status" value="1"/>
</dbReference>
<keyword evidence="4" id="KW-1185">Reference proteome</keyword>
<dbReference type="PANTHER" id="PTHR10622:SF12">
    <property type="entry name" value="HET DOMAIN-CONTAINING PROTEIN"/>
    <property type="match status" value="1"/>
</dbReference>